<dbReference type="RefSeq" id="WP_216247699.1">
    <property type="nucleotide sequence ID" value="NZ_JAZHFS010000001.1"/>
</dbReference>
<gene>
    <name evidence="1" type="ORF">SJI18_01755</name>
</gene>
<proteinExistence type="predicted"/>
<evidence type="ECO:0000313" key="1">
    <source>
        <dbReference type="EMBL" id="MEF2111026.1"/>
    </source>
</evidence>
<protein>
    <submittedName>
        <fullName evidence="1">Uncharacterized protein</fullName>
    </submittedName>
</protein>
<comment type="caution">
    <text evidence="1">The sequence shown here is derived from an EMBL/GenBank/DDBJ whole genome shotgun (WGS) entry which is preliminary data.</text>
</comment>
<name>A0ABU7UHZ7_9CLOT</name>
<keyword evidence="2" id="KW-1185">Reference proteome</keyword>
<accession>A0ABU7UHZ7</accession>
<dbReference type="EMBL" id="JAZHFS010000001">
    <property type="protein sequence ID" value="MEF2111026.1"/>
    <property type="molecule type" value="Genomic_DNA"/>
</dbReference>
<reference evidence="1 2" key="1">
    <citation type="submission" date="2023-11" db="EMBL/GenBank/DDBJ databases">
        <title>Draft genome sequence of a psychrophilic Clostridium strain from permafrost water brine.</title>
        <authorList>
            <person name="Shcherbakova V.A."/>
            <person name="Trubitsyn V.E."/>
            <person name="Zakharyuk A.G."/>
        </authorList>
    </citation>
    <scope>NUCLEOTIDE SEQUENCE [LARGE SCALE GENOMIC DNA]</scope>
    <source>
        <strain evidence="1 2">14F</strain>
    </source>
</reference>
<evidence type="ECO:0000313" key="2">
    <source>
        <dbReference type="Proteomes" id="UP001498469"/>
    </source>
</evidence>
<dbReference type="Proteomes" id="UP001498469">
    <property type="component" value="Unassembled WGS sequence"/>
</dbReference>
<sequence length="226" mass="27028">MSLNRDKDCGIISSYSKVVKMSDTQEDERLKRLLQEYAKLVTVCTHLHTFKEIERYFLEQCDALSITLNDDDMRLFKANVIMDHFVNKEHKAHDFSDMTYEEIVKWHKVKNDLFYEAHSASPQQYGLKLYGYRLPHTNRNEAFYDEAYPELMKYTDQIVKRAKINDICFFFEETTKEYYFTCAGCSLMYKVIIFIDISEHDIKKHNQRFVTYINAMVQMGYLPKLY</sequence>
<organism evidence="1 2">
    <name type="scientific">Clostridium frigoriphilum</name>
    <dbReference type="NCBI Taxonomy" id="443253"/>
    <lineage>
        <taxon>Bacteria</taxon>
        <taxon>Bacillati</taxon>
        <taxon>Bacillota</taxon>
        <taxon>Clostridia</taxon>
        <taxon>Eubacteriales</taxon>
        <taxon>Clostridiaceae</taxon>
        <taxon>Clostridium</taxon>
    </lineage>
</organism>